<dbReference type="RefSeq" id="WP_145384471.1">
    <property type="nucleotide sequence ID" value="NZ_CP037423.1"/>
</dbReference>
<sequence length="99" mass="11134">MPKLLSEPHRFWQHLVDEGPEEPPGFSSIGDTEGITADVRVVAATSRDLRREVQDGNFREDLLRRAMDQAHGVKAKAAELLGMKHYQTLDAQLKRLGVK</sequence>
<evidence type="ECO:0000259" key="3">
    <source>
        <dbReference type="PROSITE" id="PS50045"/>
    </source>
</evidence>
<dbReference type="AlphaFoldDB" id="A0A518HIF0"/>
<gene>
    <name evidence="4" type="primary">nifA_1</name>
    <name evidence="4" type="ORF">Enr13x_04330</name>
</gene>
<evidence type="ECO:0000313" key="5">
    <source>
        <dbReference type="Proteomes" id="UP000319004"/>
    </source>
</evidence>
<evidence type="ECO:0000313" key="4">
    <source>
        <dbReference type="EMBL" id="QDV40627.1"/>
    </source>
</evidence>
<evidence type="ECO:0000256" key="1">
    <source>
        <dbReference type="ARBA" id="ARBA00022741"/>
    </source>
</evidence>
<dbReference type="EMBL" id="CP037423">
    <property type="protein sequence ID" value="QDV40627.1"/>
    <property type="molecule type" value="Genomic_DNA"/>
</dbReference>
<feature type="domain" description="Sigma-54 factor interaction" evidence="3">
    <location>
        <begin position="26"/>
        <end position="65"/>
    </location>
</feature>
<dbReference type="InterPro" id="IPR027417">
    <property type="entry name" value="P-loop_NTPase"/>
</dbReference>
<organism evidence="4 5">
    <name type="scientific">Stieleria neptunia</name>
    <dbReference type="NCBI Taxonomy" id="2527979"/>
    <lineage>
        <taxon>Bacteria</taxon>
        <taxon>Pseudomonadati</taxon>
        <taxon>Planctomycetota</taxon>
        <taxon>Planctomycetia</taxon>
        <taxon>Pirellulales</taxon>
        <taxon>Pirellulaceae</taxon>
        <taxon>Stieleria</taxon>
    </lineage>
</organism>
<reference evidence="4 5" key="1">
    <citation type="submission" date="2019-03" db="EMBL/GenBank/DDBJ databases">
        <title>Deep-cultivation of Planctomycetes and their phenomic and genomic characterization uncovers novel biology.</title>
        <authorList>
            <person name="Wiegand S."/>
            <person name="Jogler M."/>
            <person name="Boedeker C."/>
            <person name="Pinto D."/>
            <person name="Vollmers J."/>
            <person name="Rivas-Marin E."/>
            <person name="Kohn T."/>
            <person name="Peeters S.H."/>
            <person name="Heuer A."/>
            <person name="Rast P."/>
            <person name="Oberbeckmann S."/>
            <person name="Bunk B."/>
            <person name="Jeske O."/>
            <person name="Meyerdierks A."/>
            <person name="Storesund J.E."/>
            <person name="Kallscheuer N."/>
            <person name="Luecker S."/>
            <person name="Lage O.M."/>
            <person name="Pohl T."/>
            <person name="Merkel B.J."/>
            <person name="Hornburger P."/>
            <person name="Mueller R.-W."/>
            <person name="Bruemmer F."/>
            <person name="Labrenz M."/>
            <person name="Spormann A.M."/>
            <person name="Op den Camp H."/>
            <person name="Overmann J."/>
            <person name="Amann R."/>
            <person name="Jetten M.S.M."/>
            <person name="Mascher T."/>
            <person name="Medema M.H."/>
            <person name="Devos D.P."/>
            <person name="Kaster A.-K."/>
            <person name="Ovreas L."/>
            <person name="Rohde M."/>
            <person name="Galperin M.Y."/>
            <person name="Jogler C."/>
        </authorList>
    </citation>
    <scope>NUCLEOTIDE SEQUENCE [LARGE SCALE GENOMIC DNA]</scope>
    <source>
        <strain evidence="4 5">Enr13</strain>
    </source>
</reference>
<evidence type="ECO:0000256" key="2">
    <source>
        <dbReference type="ARBA" id="ARBA00022840"/>
    </source>
</evidence>
<keyword evidence="2" id="KW-0067">ATP-binding</keyword>
<dbReference type="GO" id="GO:0005524">
    <property type="term" value="F:ATP binding"/>
    <property type="evidence" value="ECO:0007669"/>
    <property type="project" value="UniProtKB-KW"/>
</dbReference>
<name>A0A518HIF0_9BACT</name>
<dbReference type="PANTHER" id="PTHR32071:SF122">
    <property type="entry name" value="SIGMA FACTOR"/>
    <property type="match status" value="1"/>
</dbReference>
<proteinExistence type="predicted"/>
<dbReference type="KEGG" id="snep:Enr13x_04330"/>
<dbReference type="Gene3D" id="3.40.50.300">
    <property type="entry name" value="P-loop containing nucleotide triphosphate hydrolases"/>
    <property type="match status" value="1"/>
</dbReference>
<dbReference type="PROSITE" id="PS50045">
    <property type="entry name" value="SIGMA54_INTERACT_4"/>
    <property type="match status" value="1"/>
</dbReference>
<dbReference type="GO" id="GO:0043565">
    <property type="term" value="F:sequence-specific DNA binding"/>
    <property type="evidence" value="ECO:0007669"/>
    <property type="project" value="InterPro"/>
</dbReference>
<dbReference type="Pfam" id="PF00158">
    <property type="entry name" value="Sigma54_activat"/>
    <property type="match status" value="1"/>
</dbReference>
<dbReference type="InterPro" id="IPR002078">
    <property type="entry name" value="Sigma_54_int"/>
</dbReference>
<accession>A0A518HIF0</accession>
<dbReference type="Proteomes" id="UP000319004">
    <property type="component" value="Chromosome"/>
</dbReference>
<dbReference type="GO" id="GO:0006355">
    <property type="term" value="P:regulation of DNA-templated transcription"/>
    <property type="evidence" value="ECO:0007669"/>
    <property type="project" value="InterPro"/>
</dbReference>
<keyword evidence="5" id="KW-1185">Reference proteome</keyword>
<protein>
    <submittedName>
        <fullName evidence="4">Nif-specific regulatory protein</fullName>
    </submittedName>
</protein>
<keyword evidence="1" id="KW-0547">Nucleotide-binding</keyword>
<dbReference type="OrthoDB" id="9771372at2"/>
<dbReference type="PANTHER" id="PTHR32071">
    <property type="entry name" value="TRANSCRIPTIONAL REGULATORY PROTEIN"/>
    <property type="match status" value="1"/>
</dbReference>